<evidence type="ECO:0000313" key="3">
    <source>
        <dbReference type="EMBL" id="AMO38734.1"/>
    </source>
</evidence>
<evidence type="ECO:0000256" key="1">
    <source>
        <dbReference type="SAM" id="MobiDB-lite"/>
    </source>
</evidence>
<dbReference type="EMBL" id="CP014646">
    <property type="protein sequence ID" value="AMO38734.1"/>
    <property type="molecule type" value="Genomic_DNA"/>
</dbReference>
<dbReference type="RefSeq" id="WP_048708329.1">
    <property type="nucleotide sequence ID" value="NZ_CP014646.1"/>
</dbReference>
<dbReference type="Proteomes" id="UP000036902">
    <property type="component" value="Chromosome"/>
</dbReference>
<feature type="region of interest" description="Disordered" evidence="1">
    <location>
        <begin position="1"/>
        <end position="20"/>
    </location>
</feature>
<organism evidence="3 4">
    <name type="scientific">Thauera humireducens</name>
    <dbReference type="NCBI Taxonomy" id="1134435"/>
    <lineage>
        <taxon>Bacteria</taxon>
        <taxon>Pseudomonadati</taxon>
        <taxon>Pseudomonadota</taxon>
        <taxon>Betaproteobacteria</taxon>
        <taxon>Rhodocyclales</taxon>
        <taxon>Zoogloeaceae</taxon>
        <taxon>Thauera</taxon>
    </lineage>
</organism>
<dbReference type="AlphaFoldDB" id="A0A127KAM3"/>
<sequence length="218" mass="23421">MSSGTLASPGTEPLGPVPPPVRRRRARRTLLLLALVCVLPVLASYFMFYVWQPQGRVNNGELLSLTPLPQSGLSGLGGQPVLTRGELEGRWTLVVAAPAACDAACARALYVSRQARIAQAKEMERVGRLWLVSDGVEPPADRLPGASVADELRIARADAAWLATLPQWAPGTIHLVDPLGNVMMRFDDQADATVAARALTKDLQRLLKYSALGRGGRP</sequence>
<keyword evidence="4" id="KW-1185">Reference proteome</keyword>
<keyword evidence="2" id="KW-1133">Transmembrane helix</keyword>
<keyword evidence="2" id="KW-0812">Transmembrane</keyword>
<gene>
    <name evidence="3" type="ORF">AC731_018355</name>
</gene>
<feature type="transmembrane region" description="Helical" evidence="2">
    <location>
        <begin position="30"/>
        <end position="51"/>
    </location>
</feature>
<protein>
    <recommendedName>
        <fullName evidence="5">Cytochrome C oxidase subunit I</fullName>
    </recommendedName>
</protein>
<evidence type="ECO:0000256" key="2">
    <source>
        <dbReference type="SAM" id="Phobius"/>
    </source>
</evidence>
<name>A0A127KAM3_9RHOO</name>
<reference evidence="4" key="1">
    <citation type="submission" date="2016-03" db="EMBL/GenBank/DDBJ databases">
        <authorList>
            <person name="Ma C."/>
            <person name="Zhou S."/>
            <person name="Yang G."/>
        </authorList>
    </citation>
    <scope>NUCLEOTIDE SEQUENCE [LARGE SCALE GENOMIC DNA]</scope>
    <source>
        <strain evidence="4">SgZ-1</strain>
    </source>
</reference>
<keyword evidence="2" id="KW-0472">Membrane</keyword>
<evidence type="ECO:0000313" key="4">
    <source>
        <dbReference type="Proteomes" id="UP000036902"/>
    </source>
</evidence>
<evidence type="ECO:0008006" key="5">
    <source>
        <dbReference type="Google" id="ProtNLM"/>
    </source>
</evidence>
<dbReference type="STRING" id="1134435.AC731_018355"/>
<accession>A0A127KAM3</accession>
<dbReference type="KEGG" id="thu:AC731_018355"/>
<proteinExistence type="predicted"/>